<dbReference type="SUPFAM" id="SSF69349">
    <property type="entry name" value="Phage fibre proteins"/>
    <property type="match status" value="2"/>
</dbReference>
<evidence type="ECO:0000259" key="6">
    <source>
        <dbReference type="Pfam" id="PF22178"/>
    </source>
</evidence>
<keyword evidence="3" id="KW-0964">Secreted</keyword>
<dbReference type="SUPFAM" id="SSF69255">
    <property type="entry name" value="gp5 N-terminal domain-like"/>
    <property type="match status" value="1"/>
</dbReference>
<dbReference type="Pfam" id="PF05954">
    <property type="entry name" value="Phage_GPD"/>
    <property type="match status" value="1"/>
</dbReference>
<dbReference type="Pfam" id="PF04717">
    <property type="entry name" value="Phage_base_V"/>
    <property type="match status" value="1"/>
</dbReference>
<proteinExistence type="inferred from homology"/>
<keyword evidence="8" id="KW-1185">Reference proteome</keyword>
<dbReference type="PANTHER" id="PTHR32305">
    <property type="match status" value="1"/>
</dbReference>
<evidence type="ECO:0000256" key="1">
    <source>
        <dbReference type="ARBA" id="ARBA00004613"/>
    </source>
</evidence>
<sequence>MHVSLGSTRLANIQRCQLDSAPRHVRERQGTMSEQQHLRLTGHFSNDFRILRFSGAEELGRLFDFTVELLATSEDIAFPDVLGGKLTLCLELEEGERYFDGCVVAFSQVGRLGRYALYHARLRPWLWYLGLTRDCRIFQNQSAPEIIQTLFAEHGQSDFEDTLSQDYEPREYCVQYRESDFDFLSRLMEEEGIYYFFRHSEGQHVLVLADAPVCHERIPGCDEANFLPPESERGRARDHVWDWWLEQQIQTELFALRDFDFENPRNPPEAKESRPRDHQAGSYEAYDYPGGFIQASPHGRRLAAARSDESQTQFESVRAIGNLRAIMCGGLFALKGHSREDQNREYLVTGSSVDARAADYEAGAGAEEASFRCSFTAIDSSVCFRPARVTPRPVVQGLQTAIVVGQAGEEIWTDQYGRVKCQFHWDRQGAKDENSSCWVRVSQAWAGSGWGAMFVPRIGQEVIVAFLEGDPDRPIIVGRVYNADCMPPFDLPGDAMVGGVKSNSTPGGGGYNEISMNDTAGEELLHVHAQKDHDIAVGNDEQHAVGHDRTRSVGNDEQTSIGNNRSEAVGSNETIQIGVNRTETVGGSEAVTVGQNRTHTISGNDVLNVAMTRTQSVGINDMVNVGGAQETNVGGLRSVIVGGLQSTAVGASLSEAVAGNRDEKVGGSRSSSVSSNDSLKVGQGMTVNVGKNLAIEAGDQVVIRTGKSSITMKKDGSITIQGKDITINGSGGINVKASKNVVIKGKKVLQN</sequence>
<feature type="region of interest" description="Disordered" evidence="4">
    <location>
        <begin position="660"/>
        <end position="679"/>
    </location>
</feature>
<comment type="caution">
    <text evidence="7">The sequence shown here is derived from an EMBL/GenBank/DDBJ whole genome shotgun (WGS) entry which is preliminary data.</text>
</comment>
<evidence type="ECO:0000313" key="8">
    <source>
        <dbReference type="Proteomes" id="UP000235346"/>
    </source>
</evidence>
<dbReference type="AlphaFoldDB" id="A0A2N7TFR8"/>
<dbReference type="GO" id="GO:0005576">
    <property type="term" value="C:extracellular region"/>
    <property type="evidence" value="ECO:0007669"/>
    <property type="project" value="UniProtKB-SubCell"/>
</dbReference>
<protein>
    <submittedName>
        <fullName evidence="7">Type VI secretion system tip protein VgrG</fullName>
    </submittedName>
</protein>
<comment type="similarity">
    <text evidence="2">Belongs to the VgrG protein family.</text>
</comment>
<feature type="domain" description="Gp5/Type VI secretion system Vgr C-terminal trimerisation" evidence="6">
    <location>
        <begin position="499"/>
        <end position="608"/>
    </location>
</feature>
<dbReference type="EMBL" id="PNRE01000103">
    <property type="protein sequence ID" value="PMR67005.1"/>
    <property type="molecule type" value="Genomic_DNA"/>
</dbReference>
<dbReference type="Gene3D" id="3.55.50.10">
    <property type="entry name" value="Baseplate protein-like domains"/>
    <property type="match status" value="1"/>
</dbReference>
<reference evidence="7 8" key="1">
    <citation type="submission" date="2018-01" db="EMBL/GenBank/DDBJ databases">
        <title>Halomonas endophytica sp. nov., isolated from storage liquid in the stems of Populus euphratica.</title>
        <authorList>
            <person name="Chen C."/>
        </authorList>
    </citation>
    <scope>NUCLEOTIDE SEQUENCE [LARGE SCALE GENOMIC DNA]</scope>
    <source>
        <strain evidence="7 8">DSM 26881</strain>
    </source>
</reference>
<dbReference type="FunFam" id="3.55.50.10:FF:000001">
    <property type="entry name" value="Actin cross-linking toxin VgrG1"/>
    <property type="match status" value="1"/>
</dbReference>
<dbReference type="PANTHER" id="PTHR32305:SF15">
    <property type="entry name" value="PROTEIN RHSA-RELATED"/>
    <property type="match status" value="1"/>
</dbReference>
<dbReference type="InterPro" id="IPR050708">
    <property type="entry name" value="T6SS_VgrG/RHS"/>
</dbReference>
<dbReference type="Gene3D" id="2.30.110.50">
    <property type="match status" value="1"/>
</dbReference>
<dbReference type="InterPro" id="IPR037026">
    <property type="entry name" value="Vgr_OB-fold_dom_sf"/>
</dbReference>
<dbReference type="OrthoDB" id="9762420at2"/>
<evidence type="ECO:0000256" key="4">
    <source>
        <dbReference type="SAM" id="MobiDB-lite"/>
    </source>
</evidence>
<feature type="compositionally biased region" description="Low complexity" evidence="4">
    <location>
        <begin position="667"/>
        <end position="679"/>
    </location>
</feature>
<gene>
    <name evidence="7" type="ORF">C1H66_21560</name>
</gene>
<evidence type="ECO:0000256" key="2">
    <source>
        <dbReference type="ARBA" id="ARBA00005558"/>
    </source>
</evidence>
<evidence type="ECO:0000259" key="5">
    <source>
        <dbReference type="Pfam" id="PF04717"/>
    </source>
</evidence>
<dbReference type="InterPro" id="IPR006533">
    <property type="entry name" value="T6SS_Vgr_RhsGE"/>
</dbReference>
<comment type="subcellular location">
    <subcellularLocation>
        <location evidence="1">Secreted</location>
    </subcellularLocation>
</comment>
<dbReference type="Gene3D" id="2.40.50.230">
    <property type="entry name" value="Gp5 N-terminal domain"/>
    <property type="match status" value="1"/>
</dbReference>
<dbReference type="NCBIfam" id="TIGR03361">
    <property type="entry name" value="VI_Rhs_Vgr"/>
    <property type="match status" value="1"/>
</dbReference>
<dbReference type="InterPro" id="IPR017847">
    <property type="entry name" value="T6SS_RhsGE_Vgr_subset"/>
</dbReference>
<accession>A0A2N7TFR8</accession>
<dbReference type="InterPro" id="IPR006531">
    <property type="entry name" value="Gp5/Vgr_OB"/>
</dbReference>
<name>A0A2N7TFR8_9GAMM</name>
<dbReference type="Gene3D" id="4.10.220.110">
    <property type="match status" value="1"/>
</dbReference>
<dbReference type="NCBIfam" id="TIGR01646">
    <property type="entry name" value="vgr_GE"/>
    <property type="match status" value="1"/>
</dbReference>
<evidence type="ECO:0000256" key="3">
    <source>
        <dbReference type="ARBA" id="ARBA00022525"/>
    </source>
</evidence>
<feature type="domain" description="Gp5/Type VI secretion system Vgr protein OB-fold" evidence="5">
    <location>
        <begin position="414"/>
        <end position="481"/>
    </location>
</feature>
<dbReference type="InterPro" id="IPR054030">
    <property type="entry name" value="Gp5_Vgr_C"/>
</dbReference>
<dbReference type="Pfam" id="PF22178">
    <property type="entry name" value="Gp5_trimer_C"/>
    <property type="match status" value="1"/>
</dbReference>
<organism evidence="7 8">
    <name type="scientific">Halomonas heilongjiangensis</name>
    <dbReference type="NCBI Taxonomy" id="1387883"/>
    <lineage>
        <taxon>Bacteria</taxon>
        <taxon>Pseudomonadati</taxon>
        <taxon>Pseudomonadota</taxon>
        <taxon>Gammaproteobacteria</taxon>
        <taxon>Oceanospirillales</taxon>
        <taxon>Halomonadaceae</taxon>
        <taxon>Halomonas</taxon>
    </lineage>
</organism>
<dbReference type="SUPFAM" id="SSF69279">
    <property type="entry name" value="Phage tail proteins"/>
    <property type="match status" value="2"/>
</dbReference>
<dbReference type="Proteomes" id="UP000235346">
    <property type="component" value="Unassembled WGS sequence"/>
</dbReference>
<evidence type="ECO:0000313" key="7">
    <source>
        <dbReference type="EMBL" id="PMR67005.1"/>
    </source>
</evidence>